<dbReference type="PROSITE" id="PS00903">
    <property type="entry name" value="CYT_DCMP_DEAMINASES_1"/>
    <property type="match status" value="1"/>
</dbReference>
<dbReference type="InterPro" id="IPR035105">
    <property type="entry name" value="Deoxycytidylate_deaminase_dom"/>
</dbReference>
<dbReference type="InterPro" id="IPR016192">
    <property type="entry name" value="APOBEC/CMP_deaminase_Zn-bd"/>
</dbReference>
<keyword evidence="5" id="KW-0378">Hydrolase</keyword>
<dbReference type="PANTHER" id="PTHR11086">
    <property type="entry name" value="DEOXYCYTIDYLATE DEAMINASE-RELATED"/>
    <property type="match status" value="1"/>
</dbReference>
<comment type="function">
    <text evidence="11">Catalyzes the deamination of dCMP to dUMP, providing the nucleoside monophosphate substrate for the thymidylate synthase/TYMS. Also, part of a nucleotide salvage pathway that eliminates epigenetically modified 5-hydroxymethyl-dCMP (hmdCMP) in a two-step process entailing deamination to cytotoxic 5-hydroxymethyl-dUMP (hmdUMP), followed by its hydrolysis into 5-hydroxymethyluracil (hmU) and 2-deoxy-D-ribose 5-phosphate (deoxyribosephosphate). Catalyzes the first step in that pathway, the deamination of 5-hydroxymethyl-dCMP (hmdCMP).</text>
</comment>
<feature type="region of interest" description="Disordered" evidence="13">
    <location>
        <begin position="1"/>
        <end position="58"/>
    </location>
</feature>
<feature type="domain" description="CMP/dCMP-type deaminase" evidence="15">
    <location>
        <begin position="192"/>
        <end position="324"/>
    </location>
</feature>
<dbReference type="Ensembl" id="ENSCAFT00040010268.1">
    <property type="protein sequence ID" value="ENSCAFP00040008909.1"/>
    <property type="gene ID" value="ENSCAFG00040005373.1"/>
</dbReference>
<dbReference type="GO" id="GO:0004132">
    <property type="term" value="F:dCMP deaminase activity"/>
    <property type="evidence" value="ECO:0007669"/>
    <property type="project" value="UniProtKB-EC"/>
</dbReference>
<proteinExistence type="inferred from homology"/>
<dbReference type="InterPro" id="IPR015517">
    <property type="entry name" value="dCMP_deaminase-rel"/>
</dbReference>
<dbReference type="AlphaFoldDB" id="A0A8C0RYN6"/>
<evidence type="ECO:0000259" key="15">
    <source>
        <dbReference type="PROSITE" id="PS51747"/>
    </source>
</evidence>
<dbReference type="Proteomes" id="UP000694542">
    <property type="component" value="Chromosome 16"/>
</dbReference>
<dbReference type="PANTHER" id="PTHR11086:SF18">
    <property type="entry name" value="DEOXYCYTIDYLATE DEAMINASE"/>
    <property type="match status" value="1"/>
</dbReference>
<dbReference type="GO" id="GO:0008270">
    <property type="term" value="F:zinc ion binding"/>
    <property type="evidence" value="ECO:0007669"/>
    <property type="project" value="InterPro"/>
</dbReference>
<evidence type="ECO:0000256" key="11">
    <source>
        <dbReference type="ARBA" id="ARBA00059334"/>
    </source>
</evidence>
<evidence type="ECO:0000256" key="9">
    <source>
        <dbReference type="ARBA" id="ARBA00050096"/>
    </source>
</evidence>
<evidence type="ECO:0000256" key="14">
    <source>
        <dbReference type="SAM" id="Phobius"/>
    </source>
</evidence>
<evidence type="ECO:0000256" key="12">
    <source>
        <dbReference type="ARBA" id="ARBA00071582"/>
    </source>
</evidence>
<evidence type="ECO:0000256" key="3">
    <source>
        <dbReference type="ARBA" id="ARBA00022723"/>
    </source>
</evidence>
<organism evidence="16 17">
    <name type="scientific">Canis lupus familiaris</name>
    <name type="common">Dog</name>
    <name type="synonym">Canis familiaris</name>
    <dbReference type="NCBI Taxonomy" id="9615"/>
    <lineage>
        <taxon>Eukaryota</taxon>
        <taxon>Metazoa</taxon>
        <taxon>Chordata</taxon>
        <taxon>Craniata</taxon>
        <taxon>Vertebrata</taxon>
        <taxon>Euteleostomi</taxon>
        <taxon>Mammalia</taxon>
        <taxon>Eutheria</taxon>
        <taxon>Laurasiatheria</taxon>
        <taxon>Carnivora</taxon>
        <taxon>Caniformia</taxon>
        <taxon>Canidae</taxon>
        <taxon>Canis</taxon>
    </lineage>
</organism>
<reference evidence="16" key="1">
    <citation type="submission" date="2018-10" db="EMBL/GenBank/DDBJ databases">
        <title>De novo assembly of a Great Dane genome.</title>
        <authorList>
            <person name="Kidd J.M."/>
            <person name="Pendleton A.L."/>
            <person name="Shen F."/>
            <person name="Emery S."/>
        </authorList>
    </citation>
    <scope>NUCLEOTIDE SEQUENCE [LARGE SCALE GENOMIC DNA]</scope>
    <source>
        <strain evidence="16">Great Dane</strain>
    </source>
</reference>
<comment type="catalytic activity">
    <reaction evidence="10">
        <text>dCMP + H2O + H(+) = dUMP + NH4(+)</text>
        <dbReference type="Rhea" id="RHEA:22924"/>
        <dbReference type="ChEBI" id="CHEBI:15377"/>
        <dbReference type="ChEBI" id="CHEBI:15378"/>
        <dbReference type="ChEBI" id="CHEBI:28938"/>
        <dbReference type="ChEBI" id="CHEBI:57566"/>
        <dbReference type="ChEBI" id="CHEBI:246422"/>
        <dbReference type="EC" id="3.5.4.12"/>
    </reaction>
    <physiologicalReaction direction="left-to-right" evidence="10">
        <dbReference type="Rhea" id="RHEA:22925"/>
    </physiologicalReaction>
</comment>
<feature type="transmembrane region" description="Helical" evidence="14">
    <location>
        <begin position="329"/>
        <end position="348"/>
    </location>
</feature>
<evidence type="ECO:0000256" key="8">
    <source>
        <dbReference type="ARBA" id="ARBA00041763"/>
    </source>
</evidence>
<dbReference type="Gene3D" id="3.40.140.10">
    <property type="entry name" value="Cytidine Deaminase, domain 2"/>
    <property type="match status" value="1"/>
</dbReference>
<feature type="compositionally biased region" description="Gly residues" evidence="13">
    <location>
        <begin position="95"/>
        <end position="111"/>
    </location>
</feature>
<sequence>MQSANANAPSRHLCLDAPRPAQLGPGQESVHPPSAGPRTLTPPPAGPRALTRPAHAGDPTRVPLLPALFSFPCPGPLRVAFHGKLRFRARAEGAGRAGVGAGAGAGRGRGGTQTAPTAEPPAPPPPPGPPRSAGRGLQHLPAPRGPASSPDFLPGAAAAAAAAGPGADRAEEQPGGPSMSEVPCKKRDDYLEWPEYFMAVAFLAAQRSKDPNSQVGACIVNAENKIVGIGYNGMPNGCSDDHLPWERTAASKLDTKYPYVCHAELNAIMNKNSADVKGCTMYVALFPCNECAKLIIQAGIKEVIFMSDKYHDSDEMTAARLLFDMAGVAFSRFWFLFLSVWCTIIGSYRDKISSESREIFFLPTENEIHTKVQQDCH</sequence>
<accession>A0A8C0RYN6</accession>
<dbReference type="GO" id="GO:0009165">
    <property type="term" value="P:nucleotide biosynthetic process"/>
    <property type="evidence" value="ECO:0007669"/>
    <property type="project" value="UniProtKB-KW"/>
</dbReference>
<dbReference type="CDD" id="cd01286">
    <property type="entry name" value="deoxycytidylate_deaminase"/>
    <property type="match status" value="1"/>
</dbReference>
<keyword evidence="14" id="KW-0812">Transmembrane</keyword>
<keyword evidence="6" id="KW-0862">Zinc</keyword>
<keyword evidence="14" id="KW-1133">Transmembrane helix</keyword>
<keyword evidence="4" id="KW-0545">Nucleotide biosynthesis</keyword>
<evidence type="ECO:0000256" key="2">
    <source>
        <dbReference type="ARBA" id="ARBA00006576"/>
    </source>
</evidence>
<evidence type="ECO:0000256" key="13">
    <source>
        <dbReference type="SAM" id="MobiDB-lite"/>
    </source>
</evidence>
<keyword evidence="14" id="KW-0472">Membrane</keyword>
<dbReference type="Pfam" id="PF00383">
    <property type="entry name" value="dCMP_cyt_deam_1"/>
    <property type="match status" value="1"/>
</dbReference>
<comment type="cofactor">
    <cofactor evidence="1">
        <name>Zn(2+)</name>
        <dbReference type="ChEBI" id="CHEBI:29105"/>
    </cofactor>
</comment>
<dbReference type="SUPFAM" id="SSF53927">
    <property type="entry name" value="Cytidine deaminase-like"/>
    <property type="match status" value="1"/>
</dbReference>
<feature type="region of interest" description="Disordered" evidence="13">
    <location>
        <begin position="94"/>
        <end position="184"/>
    </location>
</feature>
<evidence type="ECO:0000256" key="1">
    <source>
        <dbReference type="ARBA" id="ARBA00001947"/>
    </source>
</evidence>
<reference evidence="16" key="2">
    <citation type="submission" date="2025-08" db="UniProtKB">
        <authorList>
            <consortium name="Ensembl"/>
        </authorList>
    </citation>
    <scope>IDENTIFICATION</scope>
</reference>
<dbReference type="PROSITE" id="PS51747">
    <property type="entry name" value="CYT_DCMP_DEAMINASES_2"/>
    <property type="match status" value="1"/>
</dbReference>
<feature type="compositionally biased region" description="Pro residues" evidence="13">
    <location>
        <begin position="118"/>
        <end position="130"/>
    </location>
</feature>
<evidence type="ECO:0000256" key="10">
    <source>
        <dbReference type="ARBA" id="ARBA00051515"/>
    </source>
</evidence>
<dbReference type="InterPro" id="IPR016193">
    <property type="entry name" value="Cytidine_deaminase-like"/>
</dbReference>
<dbReference type="FunFam" id="3.40.140.10:FF:000021">
    <property type="entry name" value="Deoxycytidylate deaminase"/>
    <property type="match status" value="1"/>
</dbReference>
<comment type="similarity">
    <text evidence="2">Belongs to the cytidine and deoxycytidylate deaminase family.</text>
</comment>
<evidence type="ECO:0000256" key="5">
    <source>
        <dbReference type="ARBA" id="ARBA00022801"/>
    </source>
</evidence>
<evidence type="ECO:0000313" key="16">
    <source>
        <dbReference type="Ensembl" id="ENSCAFP00040008909.1"/>
    </source>
</evidence>
<evidence type="ECO:0000256" key="6">
    <source>
        <dbReference type="ARBA" id="ARBA00022833"/>
    </source>
</evidence>
<evidence type="ECO:0000256" key="4">
    <source>
        <dbReference type="ARBA" id="ARBA00022727"/>
    </source>
</evidence>
<keyword evidence="3" id="KW-0479">Metal-binding</keyword>
<feature type="compositionally biased region" description="Low complexity" evidence="13">
    <location>
        <begin position="154"/>
        <end position="167"/>
    </location>
</feature>
<dbReference type="EC" id="3.5.4.12" evidence="7"/>
<protein>
    <recommendedName>
        <fullName evidence="12">Deoxycytidylate deaminase</fullName>
        <ecNumber evidence="7">3.5.4.12</ecNumber>
    </recommendedName>
    <alternativeName>
        <fullName evidence="8">dCMP deaminase</fullName>
    </alternativeName>
</protein>
<name>A0A8C0RYN6_CANLF</name>
<evidence type="ECO:0000256" key="7">
    <source>
        <dbReference type="ARBA" id="ARBA00038938"/>
    </source>
</evidence>
<dbReference type="InterPro" id="IPR002125">
    <property type="entry name" value="CMP_dCMP_dom"/>
</dbReference>
<evidence type="ECO:0000313" key="17">
    <source>
        <dbReference type="Proteomes" id="UP000694542"/>
    </source>
</evidence>
<comment type="catalytic activity">
    <reaction evidence="9">
        <text>5-hydroxymethyl-dCMP + H2O + H(+) = 5-hydroxymethyl-dUMP + NH4(+)</text>
        <dbReference type="Rhea" id="RHEA:77175"/>
        <dbReference type="ChEBI" id="CHEBI:15377"/>
        <dbReference type="ChEBI" id="CHEBI:15378"/>
        <dbReference type="ChEBI" id="CHEBI:28938"/>
        <dbReference type="ChEBI" id="CHEBI:57962"/>
        <dbReference type="ChEBI" id="CHEBI:90409"/>
    </reaction>
    <physiologicalReaction direction="left-to-right" evidence="9">
        <dbReference type="Rhea" id="RHEA:77176"/>
    </physiologicalReaction>
</comment>